<dbReference type="Proteomes" id="UP000734511">
    <property type="component" value="Unassembled WGS sequence"/>
</dbReference>
<keyword evidence="4" id="KW-1185">Reference proteome</keyword>
<feature type="transmembrane region" description="Helical" evidence="2">
    <location>
        <begin position="170"/>
        <end position="188"/>
    </location>
</feature>
<reference evidence="3 4" key="1">
    <citation type="submission" date="2020-03" db="EMBL/GenBank/DDBJ databases">
        <title>WGS of actinomycetes isolated from Thailand.</title>
        <authorList>
            <person name="Thawai C."/>
        </authorList>
    </citation>
    <scope>NUCLEOTIDE SEQUENCE [LARGE SCALE GENOMIC DNA]</scope>
    <source>
        <strain evidence="3 4">PRB2-1</strain>
    </source>
</reference>
<feature type="transmembrane region" description="Helical" evidence="2">
    <location>
        <begin position="141"/>
        <end position="164"/>
    </location>
</feature>
<keyword evidence="2" id="KW-0472">Membrane</keyword>
<feature type="transmembrane region" description="Helical" evidence="2">
    <location>
        <begin position="389"/>
        <end position="407"/>
    </location>
</feature>
<sequence length="908" mass="95199">MARWSPSFRCPCLPTICRKSQDRSCVGVKPLEARQGPSGAAVRLRAALLGAFAAAVAFCAGDAFSHTYPFGSRTRNVNDLGNQFVPFHAHLWDLLHGKADGGILLNWQSGYGTSFLPDLGTYVSSPFALLVALFPRDRIDLAVYAITVLKIGAAAAAMACLLLMLRPGRWWGAGLLGASYAMCGWTITTAEYNTMWLDGLIAFPLFCMVVEWARTGRRPVLAVVIVALGWTANFYTAYMATIASAIVLVARLLMEPGTTRRQALKAMGRASLSMVLGIGLSAPLLLTIVKATKLAYPGRDGDFAAAPWPDVFGRLLPGTFGSASPALYLDSAALLLALLLPFHGVVPRRTRVVWTGAMLAVLLSFQWQPTHLAWHAFATPNGSPYRQTFVLSGVMIIAAWFALAHGLPTWRQIGFGAAVMAALAAVAAIGSDAGVTGRGTYALFAVGLGCVVGALILLGRAETQRSRALVLVAVSVLVAVQFAQSSLSTAWADRKRIELLDDYAPWGHRESSQAAAVASADDWPDYRTDPGREQTVGNDPLMVGGQGAAYYSSLTPEVWTQTLAALGGGWTSHGRSLQSLDNPVTDVIFSVGARSHQALDPHQRGNPAPKAPSFITRQKVPPLVTVRGPGTTGAYGASPYRNQEMLLGHRVYDASGPITLRDGNGKQVLPSGDQFQVHGGATLANDDKYTLETSCPAGDQVYLNAPDLNSRIGVPGGQSFSLTGDMPARRAAMVHVADAPADGRVTLKVRVFATTTLGTDAIGCLDPKKLADAEQQLAASAATSVHVGDDGFSAQLPSGSRGYAVFAAPAITGWQCSAGGGGKSTAQSWLGLLAVKLPADGAATTVSCSFTPPGLRQGELVGGASLVGLAVLAGYGWWRRRRTDGSGASGGDGDSGAPVQAEGALAGT</sequence>
<dbReference type="PANTHER" id="PTHR38454">
    <property type="entry name" value="INTEGRAL MEMBRANE PROTEIN-RELATED"/>
    <property type="match status" value="1"/>
</dbReference>
<name>A0ABX0ZT69_9ACTN</name>
<feature type="transmembrane region" description="Helical" evidence="2">
    <location>
        <begin position="270"/>
        <end position="289"/>
    </location>
</feature>
<evidence type="ECO:0000256" key="2">
    <source>
        <dbReference type="SAM" id="Phobius"/>
    </source>
</evidence>
<feature type="transmembrane region" description="Helical" evidence="2">
    <location>
        <begin position="352"/>
        <end position="369"/>
    </location>
</feature>
<keyword evidence="2" id="KW-0812">Transmembrane</keyword>
<accession>A0ABX0ZT69</accession>
<dbReference type="InterPro" id="IPR018580">
    <property type="entry name" value="Uncharacterised_YfhO"/>
</dbReference>
<feature type="transmembrane region" description="Helical" evidence="2">
    <location>
        <begin position="468"/>
        <end position="487"/>
    </location>
</feature>
<feature type="transmembrane region" description="Helical" evidence="2">
    <location>
        <begin position="220"/>
        <end position="249"/>
    </location>
</feature>
<proteinExistence type="predicted"/>
<protein>
    <submittedName>
        <fullName evidence="3">YfhO family protein</fullName>
    </submittedName>
</protein>
<comment type="caution">
    <text evidence="3">The sequence shown here is derived from an EMBL/GenBank/DDBJ whole genome shotgun (WGS) entry which is preliminary data.</text>
</comment>
<evidence type="ECO:0000313" key="4">
    <source>
        <dbReference type="Proteomes" id="UP000734511"/>
    </source>
</evidence>
<organism evidence="3 4">
    <name type="scientific">Actinacidiphila epipremni</name>
    <dbReference type="NCBI Taxonomy" id="2053013"/>
    <lineage>
        <taxon>Bacteria</taxon>
        <taxon>Bacillati</taxon>
        <taxon>Actinomycetota</taxon>
        <taxon>Actinomycetes</taxon>
        <taxon>Kitasatosporales</taxon>
        <taxon>Streptomycetaceae</taxon>
        <taxon>Actinacidiphila</taxon>
    </lineage>
</organism>
<dbReference type="EMBL" id="JAATEJ010000020">
    <property type="protein sequence ID" value="NJP46185.1"/>
    <property type="molecule type" value="Genomic_DNA"/>
</dbReference>
<dbReference type="PANTHER" id="PTHR38454:SF1">
    <property type="entry name" value="INTEGRAL MEMBRANE PROTEIN"/>
    <property type="match status" value="1"/>
</dbReference>
<evidence type="ECO:0000313" key="3">
    <source>
        <dbReference type="EMBL" id="NJP46185.1"/>
    </source>
</evidence>
<evidence type="ECO:0000256" key="1">
    <source>
        <dbReference type="SAM" id="MobiDB-lite"/>
    </source>
</evidence>
<keyword evidence="2" id="KW-1133">Transmembrane helix</keyword>
<feature type="region of interest" description="Disordered" evidence="1">
    <location>
        <begin position="884"/>
        <end position="908"/>
    </location>
</feature>
<dbReference type="Pfam" id="PF09586">
    <property type="entry name" value="YfhO"/>
    <property type="match status" value="1"/>
</dbReference>
<feature type="transmembrane region" description="Helical" evidence="2">
    <location>
        <begin position="414"/>
        <end position="435"/>
    </location>
</feature>
<feature type="transmembrane region" description="Helical" evidence="2">
    <location>
        <begin position="326"/>
        <end position="345"/>
    </location>
</feature>
<feature type="transmembrane region" description="Helical" evidence="2">
    <location>
        <begin position="44"/>
        <end position="64"/>
    </location>
</feature>
<feature type="transmembrane region" description="Helical" evidence="2">
    <location>
        <begin position="441"/>
        <end position="461"/>
    </location>
</feature>
<gene>
    <name evidence="3" type="ORF">HCN08_22665</name>
</gene>